<evidence type="ECO:0000313" key="1">
    <source>
        <dbReference type="EMBL" id="MPB99354.1"/>
    </source>
</evidence>
<evidence type="ECO:0000313" key="2">
    <source>
        <dbReference type="Proteomes" id="UP000364097"/>
    </source>
</evidence>
<protein>
    <recommendedName>
        <fullName evidence="3">Transcriptional regulator</fullName>
    </recommendedName>
</protein>
<dbReference type="EMBL" id="AACKMW020000040">
    <property type="protein sequence ID" value="MPB99354.1"/>
    <property type="molecule type" value="Genomic_DNA"/>
</dbReference>
<gene>
    <name evidence="1" type="ORF">A0Z09_004750</name>
</gene>
<comment type="caution">
    <text evidence="1">The sequence shown here is derived from an EMBL/GenBank/DDBJ whole genome shotgun (WGS) entry which is preliminary data.</text>
</comment>
<name>A0ABW9N523_9BACT</name>
<proteinExistence type="predicted"/>
<keyword evidence="2" id="KW-1185">Reference proteome</keyword>
<reference evidence="1" key="1">
    <citation type="submission" date="2019-08" db="EMBL/GenBank/DDBJ databases">
        <title>Rapid identification of Enteric Bacteria from Whole Genome Sequences (WGS) using Average Nucleotide Identity (ANI).</title>
        <authorList>
            <person name="Lane C."/>
        </authorList>
    </citation>
    <scope>NUCLEOTIDE SEQUENCE [LARGE SCALE GENOMIC DNA]</scope>
    <source>
        <strain evidence="1">2010D-8461</strain>
    </source>
</reference>
<organism evidence="1 2">
    <name type="scientific">Campylobacter subantarcticus</name>
    <dbReference type="NCBI Taxonomy" id="497724"/>
    <lineage>
        <taxon>Bacteria</taxon>
        <taxon>Pseudomonadati</taxon>
        <taxon>Campylobacterota</taxon>
        <taxon>Epsilonproteobacteria</taxon>
        <taxon>Campylobacterales</taxon>
        <taxon>Campylobacteraceae</taxon>
        <taxon>Campylobacter</taxon>
    </lineage>
</organism>
<dbReference type="RefSeq" id="WP_043019615.1">
    <property type="nucleotide sequence ID" value="NZ_AACKMW020000040.1"/>
</dbReference>
<sequence>MIGSEQEKQIKDTELSKITGMPLATIKSWKKKEDYRLSIYNMLKSKSKDELKKLFEYDEAIQDN</sequence>
<dbReference type="Proteomes" id="UP000364097">
    <property type="component" value="Unassembled WGS sequence"/>
</dbReference>
<evidence type="ECO:0008006" key="3">
    <source>
        <dbReference type="Google" id="ProtNLM"/>
    </source>
</evidence>
<accession>A0ABW9N523</accession>